<name>A0A6J4N9I0_9BACT</name>
<organism evidence="1">
    <name type="scientific">uncultured Pyrinomonadaceae bacterium</name>
    <dbReference type="NCBI Taxonomy" id="2283094"/>
    <lineage>
        <taxon>Bacteria</taxon>
        <taxon>Pseudomonadati</taxon>
        <taxon>Acidobacteriota</taxon>
        <taxon>Blastocatellia</taxon>
        <taxon>Blastocatellales</taxon>
        <taxon>Pyrinomonadaceae</taxon>
        <taxon>environmental samples</taxon>
    </lineage>
</organism>
<dbReference type="AlphaFoldDB" id="A0A6J4N9I0"/>
<protein>
    <submittedName>
        <fullName evidence="1">Uncharacterized protein</fullName>
    </submittedName>
</protein>
<accession>A0A6J4N9I0</accession>
<reference evidence="1" key="1">
    <citation type="submission" date="2020-02" db="EMBL/GenBank/DDBJ databases">
        <authorList>
            <person name="Meier V. D."/>
        </authorList>
    </citation>
    <scope>NUCLEOTIDE SEQUENCE</scope>
    <source>
        <strain evidence="1">AVDCRST_MAG74</strain>
    </source>
</reference>
<sequence>MKKLFFKRPLSDEVLSFDWRLLILRWWTVPVRFAAADGRKPF</sequence>
<evidence type="ECO:0000313" key="1">
    <source>
        <dbReference type="EMBL" id="CAA9382005.1"/>
    </source>
</evidence>
<dbReference type="EMBL" id="CADCUR010000033">
    <property type="protein sequence ID" value="CAA9382005.1"/>
    <property type="molecule type" value="Genomic_DNA"/>
</dbReference>
<gene>
    <name evidence="1" type="ORF">AVDCRST_MAG74-584</name>
</gene>
<proteinExistence type="predicted"/>